<feature type="transmembrane region" description="Helical" evidence="1">
    <location>
        <begin position="47"/>
        <end position="65"/>
    </location>
</feature>
<dbReference type="Proteomes" id="UP000236262">
    <property type="component" value="Unassembled WGS sequence"/>
</dbReference>
<dbReference type="AlphaFoldDB" id="A0A3G6RTG5"/>
<reference evidence="3 4" key="1">
    <citation type="submission" date="2018-01" db="EMBL/GenBank/DDBJ databases">
        <title>Draft genome sequences of Chryseobacterium lactis NCTC11390, Chryseobacterium oncorhynchi 701B-08, and Chryseobacterium viscerum 687B-08.</title>
        <authorList>
            <person name="Jeong J.-J."/>
            <person name="Lee Y.J."/>
            <person name="Park B."/>
            <person name="Choi I.-G."/>
            <person name="Kim K.D."/>
        </authorList>
    </citation>
    <scope>NUCLEOTIDE SEQUENCE [LARGE SCALE GENOMIC DNA]</scope>
    <source>
        <strain evidence="3 4">NCTC11390</strain>
    </source>
</reference>
<feature type="transmembrane region" description="Helical" evidence="1">
    <location>
        <begin position="71"/>
        <end position="89"/>
    </location>
</feature>
<gene>
    <name evidence="3" type="ORF">C1637_05995</name>
    <name evidence="2" type="ORF">EG342_21965</name>
</gene>
<evidence type="ECO:0000313" key="2">
    <source>
        <dbReference type="EMBL" id="AZA84392.1"/>
    </source>
</evidence>
<keyword evidence="1" id="KW-1133">Transmembrane helix</keyword>
<protein>
    <submittedName>
        <fullName evidence="3">Uncharacterized protein</fullName>
    </submittedName>
</protein>
<feature type="transmembrane region" description="Helical" evidence="1">
    <location>
        <begin position="161"/>
        <end position="178"/>
    </location>
</feature>
<dbReference type="RefSeq" id="WP_103289897.1">
    <property type="nucleotide sequence ID" value="NZ_CP033924.1"/>
</dbReference>
<dbReference type="EMBL" id="PPEH01000002">
    <property type="protein sequence ID" value="PNW14511.1"/>
    <property type="molecule type" value="Genomic_DNA"/>
</dbReference>
<evidence type="ECO:0000256" key="1">
    <source>
        <dbReference type="SAM" id="Phobius"/>
    </source>
</evidence>
<dbReference type="KEGG" id="clac:EG342_21965"/>
<dbReference type="OrthoDB" id="672052at2"/>
<dbReference type="Proteomes" id="UP000279972">
    <property type="component" value="Chromosome"/>
</dbReference>
<feature type="transmembrane region" description="Helical" evidence="1">
    <location>
        <begin position="120"/>
        <end position="141"/>
    </location>
</feature>
<reference evidence="2 5" key="2">
    <citation type="submission" date="2018-11" db="EMBL/GenBank/DDBJ databases">
        <title>Proposal to divide the Flavobacteriaceae and reorganize its genera based on Amino Acid Identity values calculated from whole genome sequences.</title>
        <authorList>
            <person name="Nicholson A.C."/>
            <person name="Gulvik C.A."/>
            <person name="Whitney A.M."/>
            <person name="Humrighouse B.W."/>
            <person name="Bell M."/>
            <person name="Holmes B."/>
            <person name="Steigerwalt A.G."/>
            <person name="Villarma A."/>
            <person name="Sheth M."/>
            <person name="Batra D."/>
            <person name="Pryor J."/>
            <person name="Bernardet J.-F."/>
            <person name="Hugo C."/>
            <person name="Kampfer P."/>
            <person name="Newman J."/>
            <person name="McQuiston J.R."/>
        </authorList>
    </citation>
    <scope>NUCLEOTIDE SEQUENCE [LARGE SCALE GENOMIC DNA]</scope>
    <source>
        <strain evidence="2 5">KC_1864</strain>
    </source>
</reference>
<evidence type="ECO:0000313" key="4">
    <source>
        <dbReference type="Proteomes" id="UP000236262"/>
    </source>
</evidence>
<keyword evidence="5" id="KW-1185">Reference proteome</keyword>
<proteinExistence type="predicted"/>
<dbReference type="EMBL" id="CP033924">
    <property type="protein sequence ID" value="AZA84392.1"/>
    <property type="molecule type" value="Genomic_DNA"/>
</dbReference>
<evidence type="ECO:0000313" key="5">
    <source>
        <dbReference type="Proteomes" id="UP000279972"/>
    </source>
</evidence>
<organism evidence="3 4">
    <name type="scientific">Chryseobacterium lactis</name>
    <dbReference type="NCBI Taxonomy" id="1241981"/>
    <lineage>
        <taxon>Bacteria</taxon>
        <taxon>Pseudomonadati</taxon>
        <taxon>Bacteroidota</taxon>
        <taxon>Flavobacteriia</taxon>
        <taxon>Flavobacteriales</taxon>
        <taxon>Weeksellaceae</taxon>
        <taxon>Chryseobacterium group</taxon>
        <taxon>Chryseobacterium</taxon>
    </lineage>
</organism>
<evidence type="ECO:0000313" key="3">
    <source>
        <dbReference type="EMBL" id="PNW14511.1"/>
    </source>
</evidence>
<sequence length="201" mass="23494">MELDTLKNSWKTISIDTNQNEFDIISATKKEMISPLMELKRKSKNQVKILPILFAFLVVVASKISNVSDNLLIWMALIILPILTVYYYFNLKLIHDLETFNGSVKNDIETKIKRLIKTNITYLIITRVFFLAVIIFCELFLRNNKYDLVEGLHALAKLSFPFRLGIYGAIFGMHYLISQYTFKQYFGKYLEQLKKVLSDMQ</sequence>
<keyword evidence="1" id="KW-0472">Membrane</keyword>
<keyword evidence="1" id="KW-0812">Transmembrane</keyword>
<accession>A0A3G6RTG5</accession>
<name>A0A3G6RTG5_CHRLC</name>